<name>A0A1B0C751_9MUSC</name>
<dbReference type="EMBL" id="JXJN01027557">
    <property type="status" value="NOT_ANNOTATED_CDS"/>
    <property type="molecule type" value="Genomic_DNA"/>
</dbReference>
<dbReference type="AlphaFoldDB" id="A0A1B0C751"/>
<proteinExistence type="predicted"/>
<reference evidence="2" key="2">
    <citation type="submission" date="2020-05" db="UniProtKB">
        <authorList>
            <consortium name="EnsemblMetazoa"/>
        </authorList>
    </citation>
    <scope>IDENTIFICATION</scope>
    <source>
        <strain evidence="2">IAEA</strain>
    </source>
</reference>
<protein>
    <submittedName>
        <fullName evidence="2">Uncharacterized protein</fullName>
    </submittedName>
</protein>
<evidence type="ECO:0000256" key="1">
    <source>
        <dbReference type="SAM" id="MobiDB-lite"/>
    </source>
</evidence>
<reference evidence="3" key="1">
    <citation type="submission" date="2015-01" db="EMBL/GenBank/DDBJ databases">
        <authorList>
            <person name="Aksoy S."/>
            <person name="Warren W."/>
            <person name="Wilson R.K."/>
        </authorList>
    </citation>
    <scope>NUCLEOTIDE SEQUENCE [LARGE SCALE GENOMIC DNA]</scope>
    <source>
        <strain evidence="3">IAEA</strain>
    </source>
</reference>
<dbReference type="Proteomes" id="UP000092460">
    <property type="component" value="Unassembled WGS sequence"/>
</dbReference>
<keyword evidence="3" id="KW-1185">Reference proteome</keyword>
<dbReference type="VEuPathDB" id="VectorBase:GPPI050990"/>
<sequence>MDRRPQPKKVQWSGRRESFGEAASADTAAAERYPEEFANLVADGAYKPEQDFNADKTALFWKRMPNKTSIKDRVTLVLYFNAFGDYGLITGMFASSVSSTSQDYPMLSNQKILCYRKL</sequence>
<feature type="region of interest" description="Disordered" evidence="1">
    <location>
        <begin position="1"/>
        <end position="25"/>
    </location>
</feature>
<dbReference type="EnsemblMetazoa" id="GPPI050990-RA">
    <property type="protein sequence ID" value="GPPI050990-PA"/>
    <property type="gene ID" value="GPPI050990"/>
</dbReference>
<accession>A0A1B0C751</accession>
<dbReference type="STRING" id="67801.A0A1B0C751"/>
<organism evidence="2 3">
    <name type="scientific">Glossina palpalis gambiensis</name>
    <dbReference type="NCBI Taxonomy" id="67801"/>
    <lineage>
        <taxon>Eukaryota</taxon>
        <taxon>Metazoa</taxon>
        <taxon>Ecdysozoa</taxon>
        <taxon>Arthropoda</taxon>
        <taxon>Hexapoda</taxon>
        <taxon>Insecta</taxon>
        <taxon>Pterygota</taxon>
        <taxon>Neoptera</taxon>
        <taxon>Endopterygota</taxon>
        <taxon>Diptera</taxon>
        <taxon>Brachycera</taxon>
        <taxon>Muscomorpha</taxon>
        <taxon>Hippoboscoidea</taxon>
        <taxon>Glossinidae</taxon>
        <taxon>Glossina</taxon>
    </lineage>
</organism>
<evidence type="ECO:0000313" key="2">
    <source>
        <dbReference type="EnsemblMetazoa" id="GPPI050990-PA"/>
    </source>
</evidence>
<evidence type="ECO:0000313" key="3">
    <source>
        <dbReference type="Proteomes" id="UP000092460"/>
    </source>
</evidence>